<evidence type="ECO:0000256" key="14">
    <source>
        <dbReference type="ARBA" id="ARBA00023136"/>
    </source>
</evidence>
<keyword evidence="7 15" id="KW-0479">Metal-binding</keyword>
<keyword evidence="3" id="KW-0813">Transport</keyword>
<dbReference type="InterPro" id="IPR023214">
    <property type="entry name" value="HAD_sf"/>
</dbReference>
<evidence type="ECO:0000313" key="18">
    <source>
        <dbReference type="Proteomes" id="UP001371218"/>
    </source>
</evidence>
<feature type="domain" description="HMA" evidence="16">
    <location>
        <begin position="48"/>
        <end position="114"/>
    </location>
</feature>
<dbReference type="Gene3D" id="3.40.50.1000">
    <property type="entry name" value="HAD superfamily/HAD-like"/>
    <property type="match status" value="1"/>
</dbReference>
<keyword evidence="18" id="KW-1185">Reference proteome</keyword>
<feature type="transmembrane region" description="Helical" evidence="15">
    <location>
        <begin position="168"/>
        <end position="189"/>
    </location>
</feature>
<sequence>MSTLSLPVDPALAVTPADPDPALATLDDPIEQQACTRWLTDPQGRRSADTSLLIGGMHCAACAGIIESALQAVPGVERAEVSAAGQRAQIRWDPQATRLSALVRAIRQAGYDAVPDAAAPARTLRLKERRLALWRLFVAAFCAMQIMMFATPAYVATDGSLEPDLRQLLNWGSWLLSMPVLLFSAGPFFRGAWRALRQRQLGMDVPVALGIAVGFVASSGAAFDPGGLFGHEVYFDSIAMFVSFLLGARYLETLARHRAAESLESALAALPESAQRLVEGGGIESVSIHRLRPGDRVQVALGSSFPADGRLEEGSTRVDESLLTGEAVPMARQPGDEVVGGSVNLGAPVVMQVLRVGADTRHGAIVSLMRQALTQRPALARQADAWAGPFLGVVLVLALAAGVAWWWIDPSRAVAVAMAVLIVTCPCALSLAVPSALVAAAGALARRGVMLQRLDALETLATIDRLFIDKTGTLTDDLPVCSGGELIDAHGVPMPQALPPELRARAASLAQRSNHPLSRAIVAWAADAPDVTGGPGTAPIAWHRVQEVPGQGLEGEDELGHRWRLGQSHWVRGVQDGAAHERGGDEAARVYFGPVGQPVVRLRVDEGLRADAAEAVDALRADGLKLTLLSGDSPARAARLASRLGLTDVQAQASPEAKLRAVAEAQCRGERVGMLGDGVNDAPVLAQADVSLAMGRGAMVSRLHADAVLTSNRLADVALARRLSRKLLRITRQNLAWAALYNLACVPLALIGWLPPWAAGLGMAFSSLLVVGNSLRLART</sequence>
<dbReference type="PANTHER" id="PTHR43520:SF5">
    <property type="entry name" value="CATION-TRANSPORTING P-TYPE ATPASE-RELATED"/>
    <property type="match status" value="1"/>
</dbReference>
<evidence type="ECO:0000256" key="3">
    <source>
        <dbReference type="ARBA" id="ARBA00022448"/>
    </source>
</evidence>
<keyword evidence="13" id="KW-0406">Ion transport</keyword>
<dbReference type="Pfam" id="PF00702">
    <property type="entry name" value="Hydrolase"/>
    <property type="match status" value="1"/>
</dbReference>
<dbReference type="Proteomes" id="UP001371218">
    <property type="component" value="Unassembled WGS sequence"/>
</dbReference>
<dbReference type="PRINTS" id="PR00119">
    <property type="entry name" value="CATATPASE"/>
</dbReference>
<dbReference type="PRINTS" id="PR00943">
    <property type="entry name" value="CUATPASE"/>
</dbReference>
<dbReference type="EMBL" id="JBBUTG010000012">
    <property type="protein sequence ID" value="MEK8032827.1"/>
    <property type="molecule type" value="Genomic_DNA"/>
</dbReference>
<dbReference type="Gene3D" id="3.40.1110.10">
    <property type="entry name" value="Calcium-transporting ATPase, cytoplasmic domain N"/>
    <property type="match status" value="1"/>
</dbReference>
<dbReference type="NCBIfam" id="TIGR01525">
    <property type="entry name" value="ATPase-IB_hvy"/>
    <property type="match status" value="1"/>
</dbReference>
<dbReference type="InterPro" id="IPR023298">
    <property type="entry name" value="ATPase_P-typ_TM_dom_sf"/>
</dbReference>
<dbReference type="SUPFAM" id="SSF56784">
    <property type="entry name" value="HAD-like"/>
    <property type="match status" value="1"/>
</dbReference>
<evidence type="ECO:0000256" key="2">
    <source>
        <dbReference type="ARBA" id="ARBA00006024"/>
    </source>
</evidence>
<evidence type="ECO:0000256" key="4">
    <source>
        <dbReference type="ARBA" id="ARBA00022475"/>
    </source>
</evidence>
<feature type="transmembrane region" description="Helical" evidence="15">
    <location>
        <begin position="414"/>
        <end position="444"/>
    </location>
</feature>
<dbReference type="Gene3D" id="2.70.150.10">
    <property type="entry name" value="Calcium-transporting ATPase, cytoplasmic transduction domain A"/>
    <property type="match status" value="1"/>
</dbReference>
<dbReference type="SUPFAM" id="SSF55008">
    <property type="entry name" value="HMA, heavy metal-associated domain"/>
    <property type="match status" value="1"/>
</dbReference>
<comment type="similarity">
    <text evidence="2 15">Belongs to the cation transport ATPase (P-type) (TC 3.A.3) family. Type IB subfamily.</text>
</comment>
<dbReference type="CDD" id="cd02079">
    <property type="entry name" value="P-type_ATPase_HM"/>
    <property type="match status" value="1"/>
</dbReference>
<dbReference type="InterPro" id="IPR036412">
    <property type="entry name" value="HAD-like_sf"/>
</dbReference>
<evidence type="ECO:0000256" key="13">
    <source>
        <dbReference type="ARBA" id="ARBA00023065"/>
    </source>
</evidence>
<evidence type="ECO:0000259" key="16">
    <source>
        <dbReference type="PROSITE" id="PS50846"/>
    </source>
</evidence>
<evidence type="ECO:0000256" key="7">
    <source>
        <dbReference type="ARBA" id="ARBA00022723"/>
    </source>
</evidence>
<name>A0ABU9BS81_9BURK</name>
<feature type="transmembrane region" description="Helical" evidence="15">
    <location>
        <begin position="132"/>
        <end position="156"/>
    </location>
</feature>
<dbReference type="PANTHER" id="PTHR43520">
    <property type="entry name" value="ATP7, ISOFORM B"/>
    <property type="match status" value="1"/>
</dbReference>
<keyword evidence="12 15" id="KW-1133">Transmembrane helix</keyword>
<dbReference type="Gene3D" id="3.30.70.100">
    <property type="match status" value="1"/>
</dbReference>
<dbReference type="InterPro" id="IPR006121">
    <property type="entry name" value="HMA_dom"/>
</dbReference>
<dbReference type="SUPFAM" id="SSF81653">
    <property type="entry name" value="Calcium ATPase, transduction domain A"/>
    <property type="match status" value="1"/>
</dbReference>
<dbReference type="RefSeq" id="WP_341427245.1">
    <property type="nucleotide sequence ID" value="NZ_JBBUTG010000012.1"/>
</dbReference>
<evidence type="ECO:0000256" key="15">
    <source>
        <dbReference type="RuleBase" id="RU362081"/>
    </source>
</evidence>
<dbReference type="InterPro" id="IPR023299">
    <property type="entry name" value="ATPase_P-typ_cyto_dom_N"/>
</dbReference>
<evidence type="ECO:0000256" key="9">
    <source>
        <dbReference type="ARBA" id="ARBA00022840"/>
    </source>
</evidence>
<comment type="caution">
    <text evidence="17">The sequence shown here is derived from an EMBL/GenBank/DDBJ whole genome shotgun (WGS) entry which is preliminary data.</text>
</comment>
<comment type="subcellular location">
    <subcellularLocation>
        <location evidence="1">Cell membrane</location>
        <topology evidence="1">Multi-pass membrane protein</topology>
    </subcellularLocation>
</comment>
<evidence type="ECO:0000256" key="5">
    <source>
        <dbReference type="ARBA" id="ARBA00022553"/>
    </source>
</evidence>
<keyword evidence="8 15" id="KW-0547">Nucleotide-binding</keyword>
<keyword evidence="10" id="KW-0460">Magnesium</keyword>
<evidence type="ECO:0000256" key="12">
    <source>
        <dbReference type="ARBA" id="ARBA00022989"/>
    </source>
</evidence>
<dbReference type="PROSITE" id="PS00154">
    <property type="entry name" value="ATPASE_E1_E2"/>
    <property type="match status" value="1"/>
</dbReference>
<evidence type="ECO:0000313" key="17">
    <source>
        <dbReference type="EMBL" id="MEK8032827.1"/>
    </source>
</evidence>
<evidence type="ECO:0000256" key="11">
    <source>
        <dbReference type="ARBA" id="ARBA00022967"/>
    </source>
</evidence>
<reference evidence="17 18" key="1">
    <citation type="submission" date="2024-04" db="EMBL/GenBank/DDBJ databases">
        <title>Novel species of the genus Ideonella isolated from streams.</title>
        <authorList>
            <person name="Lu H."/>
        </authorList>
    </citation>
    <scope>NUCLEOTIDE SEQUENCE [LARGE SCALE GENOMIC DNA]</scope>
    <source>
        <strain evidence="17 18">DXS29W</strain>
    </source>
</reference>
<feature type="transmembrane region" description="Helical" evidence="15">
    <location>
        <begin position="233"/>
        <end position="251"/>
    </location>
</feature>
<evidence type="ECO:0000256" key="6">
    <source>
        <dbReference type="ARBA" id="ARBA00022692"/>
    </source>
</evidence>
<feature type="transmembrane region" description="Helical" evidence="15">
    <location>
        <begin position="385"/>
        <end position="408"/>
    </location>
</feature>
<dbReference type="InterPro" id="IPR018303">
    <property type="entry name" value="ATPase_P-typ_P_site"/>
</dbReference>
<dbReference type="InterPro" id="IPR027256">
    <property type="entry name" value="P-typ_ATPase_IB"/>
</dbReference>
<dbReference type="InterPro" id="IPR059000">
    <property type="entry name" value="ATPase_P-type_domA"/>
</dbReference>
<organism evidence="17 18">
    <name type="scientific">Ideonella lacteola</name>
    <dbReference type="NCBI Taxonomy" id="2984193"/>
    <lineage>
        <taxon>Bacteria</taxon>
        <taxon>Pseudomonadati</taxon>
        <taxon>Pseudomonadota</taxon>
        <taxon>Betaproteobacteria</taxon>
        <taxon>Burkholderiales</taxon>
        <taxon>Sphaerotilaceae</taxon>
        <taxon>Ideonella</taxon>
    </lineage>
</organism>
<dbReference type="NCBIfam" id="TIGR01494">
    <property type="entry name" value="ATPase_P-type"/>
    <property type="match status" value="2"/>
</dbReference>
<dbReference type="Pfam" id="PF00403">
    <property type="entry name" value="HMA"/>
    <property type="match status" value="1"/>
</dbReference>
<feature type="transmembrane region" description="Helical" evidence="15">
    <location>
        <begin position="201"/>
        <end position="221"/>
    </location>
</feature>
<evidence type="ECO:0000256" key="8">
    <source>
        <dbReference type="ARBA" id="ARBA00022741"/>
    </source>
</evidence>
<dbReference type="SUPFAM" id="SSF81665">
    <property type="entry name" value="Calcium ATPase, transmembrane domain M"/>
    <property type="match status" value="1"/>
</dbReference>
<dbReference type="PROSITE" id="PS50846">
    <property type="entry name" value="HMA_2"/>
    <property type="match status" value="1"/>
</dbReference>
<keyword evidence="4 15" id="KW-1003">Cell membrane</keyword>
<keyword evidence="5" id="KW-0597">Phosphoprotein</keyword>
<feature type="transmembrane region" description="Helical" evidence="15">
    <location>
        <begin position="735"/>
        <end position="754"/>
    </location>
</feature>
<keyword evidence="11" id="KW-1278">Translocase</keyword>
<protein>
    <submittedName>
        <fullName evidence="17">Cation-translocating P-type ATPase</fullName>
    </submittedName>
</protein>
<dbReference type="InterPro" id="IPR036163">
    <property type="entry name" value="HMA_dom_sf"/>
</dbReference>
<dbReference type="InterPro" id="IPR008250">
    <property type="entry name" value="ATPase_P-typ_transduc_dom_A_sf"/>
</dbReference>
<dbReference type="CDD" id="cd00371">
    <property type="entry name" value="HMA"/>
    <property type="match status" value="1"/>
</dbReference>
<proteinExistence type="inferred from homology"/>
<gene>
    <name evidence="17" type="ORF">AACH06_18555</name>
</gene>
<keyword evidence="14 15" id="KW-0472">Membrane</keyword>
<dbReference type="Pfam" id="PF00122">
    <property type="entry name" value="E1-E2_ATPase"/>
    <property type="match status" value="1"/>
</dbReference>
<accession>A0ABU9BS81</accession>
<evidence type="ECO:0000256" key="10">
    <source>
        <dbReference type="ARBA" id="ARBA00022842"/>
    </source>
</evidence>
<keyword evidence="6 15" id="KW-0812">Transmembrane</keyword>
<evidence type="ECO:0000256" key="1">
    <source>
        <dbReference type="ARBA" id="ARBA00004651"/>
    </source>
</evidence>
<keyword evidence="9 15" id="KW-0067">ATP-binding</keyword>
<dbReference type="InterPro" id="IPR001757">
    <property type="entry name" value="P_typ_ATPase"/>
</dbReference>